<reference evidence="1 2" key="1">
    <citation type="journal article" date="2018" name="Front. Microbiol.">
        <title>Genome Sequencing of Streptomyces atratus SCSIOZH16 and Activation Production of Nocardamine via Metabolic Engineering.</title>
        <authorList>
            <person name="Li Y."/>
            <person name="Zhang C."/>
            <person name="Liu C."/>
            <person name="Ju J."/>
            <person name="Ma J."/>
        </authorList>
    </citation>
    <scope>NUCLEOTIDE SEQUENCE [LARGE SCALE GENOMIC DNA]</scope>
    <source>
        <strain evidence="1 2">SCSIO_ZH16</strain>
    </source>
</reference>
<protein>
    <submittedName>
        <fullName evidence="1">Uncharacterized protein</fullName>
    </submittedName>
</protein>
<sequence>MRAVAEHTRSLDDTAYRAAHTALDGGNPDERRLALFLAVVRRDLDAVSRALDDPLLRPRALAAAIRLPVDEQALEELALGDLRNVRHHTYRILRLSRRTALADRLLPQVHERHGDEDAARLLPACTPEAAEQWLPRLVQVPHGVLHALARTAPAALAAHLADRLPAGSADRSEHRGLRGRSRYLVNRLTARDPAAGLLLLDRAPHLVTGTATVTLLSAPAAVLASLRRTGTERLPLAPEPLPRRVLSALAACTQEDVALLTGVLRVESPREPRSFRTHPAPEPLLTLLPPARRRRVVESRSADGLTDWRGELGRVASLAPADRTEIATRWLNGRAGRRTYPRSLIAALLPLPEGEPRLRELACAHRPFERAAAWPALLECAALHGDPEEYARVLTSCERAWHDQEEVRRATLAAAGTVPDSLLDAAPYAALRDAAMTTVQSRDSTRASLVAAESWLRRTAVSAARRGDLDRAAEVVGLLIQVLADPRGSGTVRPLPLGREAAVGVWELGSPWSAGRLVLFGALFVGHLPHIPALDEVIGRAAALGRSGGRQARRAAELWLADPVTREQRCAELLAADPLSVVVPVVWRTIARRRTDLLDTVLGSGLPPHWAPRMRRSVLGRWLPRQRAALDAQLSRIAADEEVPLLERTDATALLGETGSLRLLAGTAPQPVAAAALTALGERAADSGGVPAHPETLDFLLGHAGTGGVRGRAAMTGVRAMLDTVPDDEAIARFSRVVMDVTGSVGSRKAAVRGLSALSSPTAFAAVLAGWDAPGQHRDVHATMVGVLVTRMDVAAVAERFTAQLHHAAVRERVMAARPDRPSAADALRRFLACTVATGEEASATAAVHALRGTQVTAPVGEVVAVAVTDSGRPRGVRDEAARLLCEWATTEEGRSGLKGALDAVVSQVRSVDEGERRDALLVLDSLKRGYGQRPVAALDAVTEALRAAGLVHAASGVALSAALSSLTDSDEWTVGRWDRWLALAGERPGALDAIRYEWRGPRPVLPIAAIGTVVAALRARGSAVAGLAAVELVVRAGDNTRWADPWPDQLAALRDSEHPDVAEAALLADVRRVGPATAV</sequence>
<name>A0A2Z5JA17_STRAR</name>
<dbReference type="EMBL" id="CP027306">
    <property type="protein sequence ID" value="AXE77129.1"/>
    <property type="molecule type" value="Genomic_DNA"/>
</dbReference>
<dbReference type="Proteomes" id="UP000252698">
    <property type="component" value="Chromosome"/>
</dbReference>
<dbReference type="KEGG" id="sata:C5746_09605"/>
<gene>
    <name evidence="1" type="ORF">C5746_09605</name>
</gene>
<evidence type="ECO:0000313" key="2">
    <source>
        <dbReference type="Proteomes" id="UP000252698"/>
    </source>
</evidence>
<accession>A0A2Z5JA17</accession>
<organism evidence="1 2">
    <name type="scientific">Streptomyces atratus</name>
    <dbReference type="NCBI Taxonomy" id="1893"/>
    <lineage>
        <taxon>Bacteria</taxon>
        <taxon>Bacillati</taxon>
        <taxon>Actinomycetota</taxon>
        <taxon>Actinomycetes</taxon>
        <taxon>Kitasatosporales</taxon>
        <taxon>Streptomycetaceae</taxon>
        <taxon>Streptomyces</taxon>
    </lineage>
</organism>
<dbReference type="AlphaFoldDB" id="A0A2Z5JA17"/>
<proteinExistence type="predicted"/>
<evidence type="ECO:0000313" key="1">
    <source>
        <dbReference type="EMBL" id="AXE77129.1"/>
    </source>
</evidence>